<reference evidence="1 2" key="1">
    <citation type="submission" date="2019-04" db="EMBL/GenBank/DDBJ databases">
        <title>Fungal friends and foes A comparative genomics study of 23 Aspergillus species from section Flavi.</title>
        <authorList>
            <consortium name="DOE Joint Genome Institute"/>
            <person name="Kjaerbolling I."/>
            <person name="Vesth T.C."/>
            <person name="Frisvad J.C."/>
            <person name="Nybo J.L."/>
            <person name="Theobald S."/>
            <person name="Kildgaard S."/>
            <person name="Petersen T.I."/>
            <person name="Kuo A."/>
            <person name="Sato A."/>
            <person name="Lyhne E.K."/>
            <person name="Kogle M.E."/>
            <person name="Wiebenga A."/>
            <person name="Kun R.S."/>
            <person name="Lubbers R.J."/>
            <person name="Makela M.R."/>
            <person name="Barry K."/>
            <person name="Chovatia M."/>
            <person name="Clum A."/>
            <person name="Daum C."/>
            <person name="Haridas S."/>
            <person name="He G."/>
            <person name="LaButti K."/>
            <person name="Lipzen A."/>
            <person name="Mondo S."/>
            <person name="Pangilinan J."/>
            <person name="Riley R."/>
            <person name="Salamov A."/>
            <person name="Simmons B.A."/>
            <person name="Magnuson J.K."/>
            <person name="Henrissat B."/>
            <person name="Mortensen U.H."/>
            <person name="Larsen T.O."/>
            <person name="De vries R.P."/>
            <person name="Grigoriev I.V."/>
            <person name="Machida M."/>
            <person name="Baker S.E."/>
            <person name="Andersen M.R."/>
        </authorList>
    </citation>
    <scope>NUCLEOTIDE SEQUENCE [LARGE SCALE GENOMIC DNA]</scope>
    <source>
        <strain evidence="1 2">CBS 126849</strain>
    </source>
</reference>
<evidence type="ECO:0000313" key="2">
    <source>
        <dbReference type="Proteomes" id="UP000326799"/>
    </source>
</evidence>
<proteinExistence type="predicted"/>
<protein>
    <submittedName>
        <fullName evidence="1">Uncharacterized protein</fullName>
    </submittedName>
</protein>
<dbReference type="Proteomes" id="UP000326799">
    <property type="component" value="Unassembled WGS sequence"/>
</dbReference>
<organism evidence="1 2">
    <name type="scientific">Aspergillus novoparasiticus</name>
    <dbReference type="NCBI Taxonomy" id="986946"/>
    <lineage>
        <taxon>Eukaryota</taxon>
        <taxon>Fungi</taxon>
        <taxon>Dikarya</taxon>
        <taxon>Ascomycota</taxon>
        <taxon>Pezizomycotina</taxon>
        <taxon>Eurotiomycetes</taxon>
        <taxon>Eurotiomycetidae</taxon>
        <taxon>Eurotiales</taxon>
        <taxon>Aspergillaceae</taxon>
        <taxon>Aspergillus</taxon>
        <taxon>Aspergillus subgen. Circumdati</taxon>
    </lineage>
</organism>
<dbReference type="EMBL" id="ML733409">
    <property type="protein sequence ID" value="KAB8222918.1"/>
    <property type="molecule type" value="Genomic_DNA"/>
</dbReference>
<gene>
    <name evidence="1" type="ORF">BDV33DRAFT_168107</name>
</gene>
<keyword evidence="2" id="KW-1185">Reference proteome</keyword>
<accession>A0A5N6EZD3</accession>
<name>A0A5N6EZD3_9EURO</name>
<dbReference type="AlphaFoldDB" id="A0A5N6EZD3"/>
<sequence>MPLINLPKPHLNESIWEVNGNSWLFSNTLLLTRSSSTPPDKTPTDRACWSDSNGGHFALSTAPKHLPDSKPLTEGSSPVSRVHAVDNQAAVWRAGEAFIRAHHMDYPHVTLQFLKITYVCKHLAAWKGDIIGGVDGH</sequence>
<evidence type="ECO:0000313" key="1">
    <source>
        <dbReference type="EMBL" id="KAB8222918.1"/>
    </source>
</evidence>